<dbReference type="EMBL" id="BAAALS010000013">
    <property type="protein sequence ID" value="GAA1756285.1"/>
    <property type="molecule type" value="Genomic_DNA"/>
</dbReference>
<gene>
    <name evidence="2" type="ORF">GCM10009681_29320</name>
</gene>
<accession>A0ABP4WNQ9</accession>
<keyword evidence="3" id="KW-1185">Reference proteome</keyword>
<evidence type="ECO:0008006" key="4">
    <source>
        <dbReference type="Google" id="ProtNLM"/>
    </source>
</evidence>
<proteinExistence type="predicted"/>
<feature type="signal peptide" evidence="1">
    <location>
        <begin position="1"/>
        <end position="26"/>
    </location>
</feature>
<evidence type="ECO:0000256" key="1">
    <source>
        <dbReference type="SAM" id="SignalP"/>
    </source>
</evidence>
<dbReference type="Proteomes" id="UP001500655">
    <property type="component" value="Unassembled WGS sequence"/>
</dbReference>
<name>A0ABP4WNQ9_9ACTN</name>
<evidence type="ECO:0000313" key="3">
    <source>
        <dbReference type="Proteomes" id="UP001500655"/>
    </source>
</evidence>
<comment type="caution">
    <text evidence="2">The sequence shown here is derived from an EMBL/GenBank/DDBJ whole genome shotgun (WGS) entry which is preliminary data.</text>
</comment>
<reference evidence="3" key="1">
    <citation type="journal article" date="2019" name="Int. J. Syst. Evol. Microbiol.">
        <title>The Global Catalogue of Microorganisms (GCM) 10K type strain sequencing project: providing services to taxonomists for standard genome sequencing and annotation.</title>
        <authorList>
            <consortium name="The Broad Institute Genomics Platform"/>
            <consortium name="The Broad Institute Genome Sequencing Center for Infectious Disease"/>
            <person name="Wu L."/>
            <person name="Ma J."/>
        </authorList>
    </citation>
    <scope>NUCLEOTIDE SEQUENCE [LARGE SCALE GENOMIC DNA]</scope>
    <source>
        <strain evidence="3">JCM 13249</strain>
    </source>
</reference>
<organism evidence="2 3">
    <name type="scientific">Luedemannella helvata</name>
    <dbReference type="NCBI Taxonomy" id="349315"/>
    <lineage>
        <taxon>Bacteria</taxon>
        <taxon>Bacillati</taxon>
        <taxon>Actinomycetota</taxon>
        <taxon>Actinomycetes</taxon>
        <taxon>Micromonosporales</taxon>
        <taxon>Micromonosporaceae</taxon>
        <taxon>Luedemannella</taxon>
    </lineage>
</organism>
<evidence type="ECO:0000313" key="2">
    <source>
        <dbReference type="EMBL" id="GAA1756285.1"/>
    </source>
</evidence>
<sequence length="129" mass="13106">MVIITTVLRRVALACAIAAAVWVVHGPILSTAPAHGHGAQPHGWSIASTLDTDDLAADCAGGERQSGEHGHTRVHVPLDLTDGIPETSGDVSVAIAGRARTVGASGVAAPAVEPPPRPPIHVLICVSRT</sequence>
<feature type="chain" id="PRO_5045711957" description="Secreted protein" evidence="1">
    <location>
        <begin position="27"/>
        <end position="129"/>
    </location>
</feature>
<protein>
    <recommendedName>
        <fullName evidence="4">Secreted protein</fullName>
    </recommendedName>
</protein>
<keyword evidence="1" id="KW-0732">Signal</keyword>